<reference evidence="6 7" key="1">
    <citation type="journal article" date="2020" name="ISME J.">
        <title>Uncovering the hidden diversity of litter-decomposition mechanisms in mushroom-forming fungi.</title>
        <authorList>
            <person name="Floudas D."/>
            <person name="Bentzer J."/>
            <person name="Ahren D."/>
            <person name="Johansson T."/>
            <person name="Persson P."/>
            <person name="Tunlid A."/>
        </authorList>
    </citation>
    <scope>NUCLEOTIDE SEQUENCE [LARGE SCALE GENOMIC DNA]</scope>
    <source>
        <strain evidence="6 7">CBS 661.87</strain>
    </source>
</reference>
<organism evidence="6 7">
    <name type="scientific">Tricholomella constricta</name>
    <dbReference type="NCBI Taxonomy" id="117010"/>
    <lineage>
        <taxon>Eukaryota</taxon>
        <taxon>Fungi</taxon>
        <taxon>Dikarya</taxon>
        <taxon>Basidiomycota</taxon>
        <taxon>Agaricomycotina</taxon>
        <taxon>Agaricomycetes</taxon>
        <taxon>Agaricomycetidae</taxon>
        <taxon>Agaricales</taxon>
        <taxon>Tricholomatineae</taxon>
        <taxon>Lyophyllaceae</taxon>
        <taxon>Tricholomella</taxon>
    </lineage>
</organism>
<dbReference type="GO" id="GO:0019783">
    <property type="term" value="F:ubiquitin-like protein peptidase activity"/>
    <property type="evidence" value="ECO:0007669"/>
    <property type="project" value="UniProtKB-ARBA"/>
</dbReference>
<name>A0A8H5M573_9AGAR</name>
<evidence type="ECO:0000256" key="4">
    <source>
        <dbReference type="SAM" id="MobiDB-lite"/>
    </source>
</evidence>
<dbReference type="InterPro" id="IPR038765">
    <property type="entry name" value="Papain-like_cys_pep_sf"/>
</dbReference>
<comment type="similarity">
    <text evidence="1">Belongs to the peptidase C48 family.</text>
</comment>
<evidence type="ECO:0000256" key="1">
    <source>
        <dbReference type="ARBA" id="ARBA00005234"/>
    </source>
</evidence>
<dbReference type="Pfam" id="PF02902">
    <property type="entry name" value="Peptidase_C48"/>
    <property type="match status" value="1"/>
</dbReference>
<keyword evidence="7" id="KW-1185">Reference proteome</keyword>
<dbReference type="InterPro" id="IPR003653">
    <property type="entry name" value="Peptidase_C48_C"/>
</dbReference>
<dbReference type="OrthoDB" id="2979847at2759"/>
<evidence type="ECO:0000313" key="6">
    <source>
        <dbReference type="EMBL" id="KAF5381323.1"/>
    </source>
</evidence>
<comment type="caution">
    <text evidence="6">The sequence shown here is derived from an EMBL/GenBank/DDBJ whole genome shotgun (WGS) entry which is preliminary data.</text>
</comment>
<dbReference type="AlphaFoldDB" id="A0A8H5M573"/>
<dbReference type="SUPFAM" id="SSF54001">
    <property type="entry name" value="Cysteine proteinases"/>
    <property type="match status" value="1"/>
</dbReference>
<protein>
    <recommendedName>
        <fullName evidence="5">Ubiquitin-like protease family profile domain-containing protein</fullName>
    </recommendedName>
</protein>
<feature type="region of interest" description="Disordered" evidence="4">
    <location>
        <begin position="435"/>
        <end position="470"/>
    </location>
</feature>
<dbReference type="Proteomes" id="UP000565441">
    <property type="component" value="Unassembled WGS sequence"/>
</dbReference>
<dbReference type="GO" id="GO:0006508">
    <property type="term" value="P:proteolysis"/>
    <property type="evidence" value="ECO:0007669"/>
    <property type="project" value="UniProtKB-KW"/>
</dbReference>
<dbReference type="Gene3D" id="3.40.395.10">
    <property type="entry name" value="Adenoviral Proteinase, Chain A"/>
    <property type="match status" value="1"/>
</dbReference>
<evidence type="ECO:0000256" key="2">
    <source>
        <dbReference type="ARBA" id="ARBA00022670"/>
    </source>
</evidence>
<evidence type="ECO:0000259" key="5">
    <source>
        <dbReference type="Pfam" id="PF02902"/>
    </source>
</evidence>
<evidence type="ECO:0000256" key="3">
    <source>
        <dbReference type="ARBA" id="ARBA00022801"/>
    </source>
</evidence>
<feature type="compositionally biased region" description="Low complexity" evidence="4">
    <location>
        <begin position="440"/>
        <end position="452"/>
    </location>
</feature>
<evidence type="ECO:0000313" key="7">
    <source>
        <dbReference type="Proteomes" id="UP000565441"/>
    </source>
</evidence>
<keyword evidence="3" id="KW-0378">Hydrolase</keyword>
<sequence length="578" mass="65536">MAEPEPVPPEYRQTLLPDPFLSVARLLAFPLPSQSQDNYCVDIRAFWSTDPPNIECTLAILEDLPIPPPAVITALGNDLASQRSSIIYAHITDSQSTSFPLWILMYWKEVSNLRIHVRTPWNNAQLHILEKRKLWRSPESRKLCDAAERAMFTLPWTGHTFGLTEKEPTVKLSWYLSQKWLSTTHANQCLDILRGDLSCSANDLDQEIVSPTFFTRLRTLFQTHKRVPYGNNPGCRDLWAIGSDLAIGDRTSIGGIANINGNHWVAVVIDMTQSQILYGDSLGGRNAELLDAISWWIESHTRQTLDHSDLQIAPQNDDYNCLIFASNALRHHYLLVPLLSGTPNDADAEGLVMFKRLCTRDSDLRVMTEQNEEGRILTYRSEPAGRDIFFFPTSILASFPSYEHAATCSILKVLDRSSEDEDDTPMSDATRLTKFPTEIPTNNPSLSTTPTPMHTRPSLKRKHWSSDEPRKSADLRQWFTKVCSEEAKVDRLRMVNEHQQIMESRSEADLAAQARTKRCKTENATVRQQNHRERIKQAEIKTGKRDCHGKLVKMANLVSSSSDRSPTLSLKCPVQIEC</sequence>
<accession>A0A8H5M573</accession>
<proteinExistence type="inferred from homology"/>
<keyword evidence="2" id="KW-0645">Protease</keyword>
<feature type="domain" description="Ubiquitin-like protease family profile" evidence="5">
    <location>
        <begin position="257"/>
        <end position="289"/>
    </location>
</feature>
<dbReference type="EMBL" id="JAACJP010000011">
    <property type="protein sequence ID" value="KAF5381323.1"/>
    <property type="molecule type" value="Genomic_DNA"/>
</dbReference>
<gene>
    <name evidence="6" type="ORF">D9615_008432</name>
</gene>
<dbReference type="GO" id="GO:0008234">
    <property type="term" value="F:cysteine-type peptidase activity"/>
    <property type="evidence" value="ECO:0007669"/>
    <property type="project" value="InterPro"/>
</dbReference>